<evidence type="ECO:0000313" key="10">
    <source>
        <dbReference type="Proteomes" id="UP000439914"/>
    </source>
</evidence>
<organism evidence="9 10">
    <name type="scientific">Qipengyuania citrea</name>
    <dbReference type="NCBI Taxonomy" id="225971"/>
    <lineage>
        <taxon>Bacteria</taxon>
        <taxon>Pseudomonadati</taxon>
        <taxon>Pseudomonadota</taxon>
        <taxon>Alphaproteobacteria</taxon>
        <taxon>Sphingomonadales</taxon>
        <taxon>Erythrobacteraceae</taxon>
        <taxon>Qipengyuania</taxon>
    </lineage>
</organism>
<comment type="catalytic activity">
    <reaction evidence="6">
        <text>cytidine(1402) in 16S rRNA + S-adenosyl-L-methionine = 2'-O-methylcytidine(1402) in 16S rRNA + S-adenosyl-L-homocysteine + H(+)</text>
        <dbReference type="Rhea" id="RHEA:42924"/>
        <dbReference type="Rhea" id="RHEA-COMP:10285"/>
        <dbReference type="Rhea" id="RHEA-COMP:10286"/>
        <dbReference type="ChEBI" id="CHEBI:15378"/>
        <dbReference type="ChEBI" id="CHEBI:57856"/>
        <dbReference type="ChEBI" id="CHEBI:59789"/>
        <dbReference type="ChEBI" id="CHEBI:74495"/>
        <dbReference type="ChEBI" id="CHEBI:82748"/>
        <dbReference type="EC" id="2.1.1.198"/>
    </reaction>
</comment>
<dbReference type="Proteomes" id="UP000439914">
    <property type="component" value="Unassembled WGS sequence"/>
</dbReference>
<comment type="function">
    <text evidence="6">Catalyzes the 2'-O-methylation of the ribose of cytidine 1402 (C1402) in 16S rRNA.</text>
</comment>
<dbReference type="SUPFAM" id="SSF53790">
    <property type="entry name" value="Tetrapyrrole methylase"/>
    <property type="match status" value="1"/>
</dbReference>
<sequence length="321" mass="35039">MTEQAPSRAASPTVTIARRSIVQRFILPRPSFLVQRRVVTDAPPPENALTPGLYIVATPIGNLGDITLRAVDVLRRCDGVACEDTRVTGKLLKHLGISKPMWRYDDHSEHRDRTRLVESMRDRAVALVSDAGTPMVSDPGYRLVNDCRAEGIPVTALPGACAAVTALALSGLPNDRFLFAGFLPNKDKARRETLEELADVDTTLVFYETAPRLTKSLAAIAEALPNRNVAVARELTKLHEELRPGLPHGLIAYYEAHPPKGEIVLLVGPPPERVASPEYAEQLLADALRTLKPSQAAGQVAKATGLDRKELYARALELRSE</sequence>
<dbReference type="FunFam" id="3.30.950.10:FF:000002">
    <property type="entry name" value="Ribosomal RNA small subunit methyltransferase I"/>
    <property type="match status" value="1"/>
</dbReference>
<evidence type="ECO:0000259" key="7">
    <source>
        <dbReference type="Pfam" id="PF00590"/>
    </source>
</evidence>
<dbReference type="AlphaFoldDB" id="A0A6I4UEZ7"/>
<keyword evidence="1 6" id="KW-0963">Cytoplasm</keyword>
<dbReference type="GO" id="GO:0070677">
    <property type="term" value="F:rRNA (cytosine-2'-O-)-methyltransferase activity"/>
    <property type="evidence" value="ECO:0007669"/>
    <property type="project" value="UniProtKB-UniRule"/>
</dbReference>
<name>A0A6I4UEZ7_9SPHN</name>
<dbReference type="PANTHER" id="PTHR46111">
    <property type="entry name" value="RIBOSOMAL RNA SMALL SUBUNIT METHYLTRANSFERASE I"/>
    <property type="match status" value="1"/>
</dbReference>
<dbReference type="Pfam" id="PF00590">
    <property type="entry name" value="TP_methylase"/>
    <property type="match status" value="1"/>
</dbReference>
<dbReference type="Gene3D" id="3.30.950.10">
    <property type="entry name" value="Methyltransferase, Cobalt-precorrin-4 Transmethylase, Domain 2"/>
    <property type="match status" value="1"/>
</dbReference>
<evidence type="ECO:0000256" key="1">
    <source>
        <dbReference type="ARBA" id="ARBA00022490"/>
    </source>
</evidence>
<dbReference type="HAMAP" id="MF_01877">
    <property type="entry name" value="16SrRNA_methyltr_I"/>
    <property type="match status" value="1"/>
</dbReference>
<dbReference type="InterPro" id="IPR000878">
    <property type="entry name" value="4pyrrol_Mease"/>
</dbReference>
<evidence type="ECO:0000256" key="4">
    <source>
        <dbReference type="ARBA" id="ARBA00022679"/>
    </source>
</evidence>
<dbReference type="EC" id="2.1.1.198" evidence="6"/>
<dbReference type="NCBIfam" id="TIGR00096">
    <property type="entry name" value="16S rRNA (cytidine(1402)-2'-O)-methyltransferase"/>
    <property type="match status" value="1"/>
</dbReference>
<dbReference type="InterPro" id="IPR008189">
    <property type="entry name" value="rRNA_ssu_MeTfrase_I"/>
</dbReference>
<dbReference type="Pfam" id="PF23016">
    <property type="entry name" value="RsmI_C"/>
    <property type="match status" value="1"/>
</dbReference>
<evidence type="ECO:0000256" key="3">
    <source>
        <dbReference type="ARBA" id="ARBA00022603"/>
    </source>
</evidence>
<evidence type="ECO:0000313" key="9">
    <source>
        <dbReference type="EMBL" id="MXP35843.1"/>
    </source>
</evidence>
<keyword evidence="5 6" id="KW-0949">S-adenosyl-L-methionine</keyword>
<dbReference type="InterPro" id="IPR053910">
    <property type="entry name" value="RsmI_HTH"/>
</dbReference>
<dbReference type="FunFam" id="3.40.1010.10:FF:000007">
    <property type="entry name" value="Ribosomal RNA small subunit methyltransferase I"/>
    <property type="match status" value="1"/>
</dbReference>
<evidence type="ECO:0000256" key="2">
    <source>
        <dbReference type="ARBA" id="ARBA00022552"/>
    </source>
</evidence>
<dbReference type="InterPro" id="IPR035996">
    <property type="entry name" value="4pyrrol_Methylase_sf"/>
</dbReference>
<keyword evidence="4 6" id="KW-0808">Transferase</keyword>
<protein>
    <recommendedName>
        <fullName evidence="6">Ribosomal RNA small subunit methyltransferase I</fullName>
        <ecNumber evidence="6">2.1.1.198</ecNumber>
    </recommendedName>
    <alternativeName>
        <fullName evidence="6">16S rRNA 2'-O-ribose C1402 methyltransferase</fullName>
    </alternativeName>
    <alternativeName>
        <fullName evidence="6">rRNA (cytidine-2'-O-)-methyltransferase RsmI</fullName>
    </alternativeName>
</protein>
<dbReference type="EMBL" id="WTYG01000002">
    <property type="protein sequence ID" value="MXP35843.1"/>
    <property type="molecule type" value="Genomic_DNA"/>
</dbReference>
<evidence type="ECO:0000259" key="8">
    <source>
        <dbReference type="Pfam" id="PF23016"/>
    </source>
</evidence>
<accession>A0A6I4UEZ7</accession>
<feature type="domain" description="RsmI HTH" evidence="8">
    <location>
        <begin position="276"/>
        <end position="319"/>
    </location>
</feature>
<comment type="subcellular location">
    <subcellularLocation>
        <location evidence="6">Cytoplasm</location>
    </subcellularLocation>
</comment>
<dbReference type="PIRSF" id="PIRSF005917">
    <property type="entry name" value="MTase_YraL"/>
    <property type="match status" value="1"/>
</dbReference>
<gene>
    <name evidence="6 9" type="primary">rsmI</name>
    <name evidence="9" type="ORF">GRI55_08645</name>
</gene>
<reference evidence="9 10" key="1">
    <citation type="submission" date="2019-12" db="EMBL/GenBank/DDBJ databases">
        <title>Genomic-based taxomic classification of the family Erythrobacteraceae.</title>
        <authorList>
            <person name="Xu L."/>
        </authorList>
    </citation>
    <scope>NUCLEOTIDE SEQUENCE [LARGE SCALE GENOMIC DNA]</scope>
    <source>
        <strain evidence="9 10">CGMCC 1.8703</strain>
    </source>
</reference>
<comment type="similarity">
    <text evidence="6">Belongs to the methyltransferase superfamily. RsmI family.</text>
</comment>
<dbReference type="InterPro" id="IPR014777">
    <property type="entry name" value="4pyrrole_Mease_sub1"/>
</dbReference>
<keyword evidence="3 6" id="KW-0489">Methyltransferase</keyword>
<dbReference type="PANTHER" id="PTHR46111:SF1">
    <property type="entry name" value="RIBOSOMAL RNA SMALL SUBUNIT METHYLTRANSFERASE I"/>
    <property type="match status" value="1"/>
</dbReference>
<keyword evidence="2 6" id="KW-0698">rRNA processing</keyword>
<dbReference type="GO" id="GO:0005737">
    <property type="term" value="C:cytoplasm"/>
    <property type="evidence" value="ECO:0007669"/>
    <property type="project" value="UniProtKB-SubCell"/>
</dbReference>
<dbReference type="CDD" id="cd11648">
    <property type="entry name" value="RsmI"/>
    <property type="match status" value="1"/>
</dbReference>
<dbReference type="Gene3D" id="3.40.1010.10">
    <property type="entry name" value="Cobalt-precorrin-4 Transmethylase, Domain 1"/>
    <property type="match status" value="1"/>
</dbReference>
<evidence type="ECO:0000256" key="5">
    <source>
        <dbReference type="ARBA" id="ARBA00022691"/>
    </source>
</evidence>
<dbReference type="InterPro" id="IPR018063">
    <property type="entry name" value="SAM_MeTrfase_RsmI_CS"/>
</dbReference>
<comment type="caution">
    <text evidence="9">The sequence shown here is derived from an EMBL/GenBank/DDBJ whole genome shotgun (WGS) entry which is preliminary data.</text>
</comment>
<evidence type="ECO:0000256" key="6">
    <source>
        <dbReference type="HAMAP-Rule" id="MF_01877"/>
    </source>
</evidence>
<dbReference type="InterPro" id="IPR014776">
    <property type="entry name" value="4pyrrole_Mease_sub2"/>
</dbReference>
<dbReference type="PROSITE" id="PS01296">
    <property type="entry name" value="RSMI"/>
    <property type="match status" value="1"/>
</dbReference>
<proteinExistence type="inferred from homology"/>
<feature type="domain" description="Tetrapyrrole methylase" evidence="7">
    <location>
        <begin position="53"/>
        <end position="243"/>
    </location>
</feature>